<accession>A0A0L8HE89</accession>
<organism evidence="1">
    <name type="scientific">Octopus bimaculoides</name>
    <name type="common">California two-spotted octopus</name>
    <dbReference type="NCBI Taxonomy" id="37653"/>
    <lineage>
        <taxon>Eukaryota</taxon>
        <taxon>Metazoa</taxon>
        <taxon>Spiralia</taxon>
        <taxon>Lophotrochozoa</taxon>
        <taxon>Mollusca</taxon>
        <taxon>Cephalopoda</taxon>
        <taxon>Coleoidea</taxon>
        <taxon>Octopodiformes</taxon>
        <taxon>Octopoda</taxon>
        <taxon>Incirrata</taxon>
        <taxon>Octopodidae</taxon>
        <taxon>Octopus</taxon>
    </lineage>
</organism>
<dbReference type="EMBL" id="KQ418368">
    <property type="protein sequence ID" value="KOF87601.1"/>
    <property type="molecule type" value="Genomic_DNA"/>
</dbReference>
<evidence type="ECO:0000313" key="1">
    <source>
        <dbReference type="EMBL" id="KOF87601.1"/>
    </source>
</evidence>
<name>A0A0L8HE89_OCTBM</name>
<gene>
    <name evidence="1" type="ORF">OCBIM_22016587mg</name>
</gene>
<proteinExistence type="predicted"/>
<protein>
    <submittedName>
        <fullName evidence="1">Uncharacterized protein</fullName>
    </submittedName>
</protein>
<sequence>MYINIEVSNVIYICDMSNEKVDIVNTSNIKNLAKQKHNPHKAPQKISMNKIMQKTLKKKRKKFPSHLHELHCFVKEIQCVVSVCVCYKHQ</sequence>
<reference evidence="1" key="1">
    <citation type="submission" date="2015-07" db="EMBL/GenBank/DDBJ databases">
        <title>MeaNS - Measles Nucleotide Surveillance Program.</title>
        <authorList>
            <person name="Tran T."/>
            <person name="Druce J."/>
        </authorList>
    </citation>
    <scope>NUCLEOTIDE SEQUENCE</scope>
    <source>
        <strain evidence="1">UCB-OBI-ISO-001</strain>
        <tissue evidence="1">Gonad</tissue>
    </source>
</reference>
<dbReference type="AlphaFoldDB" id="A0A0L8HE89"/>